<name>A0A9Q8WK86_9PEZI</name>
<feature type="region of interest" description="Disordered" evidence="1">
    <location>
        <begin position="94"/>
        <end position="122"/>
    </location>
</feature>
<protein>
    <submittedName>
        <fullName evidence="2">Uncharacterized protein</fullName>
    </submittedName>
</protein>
<dbReference type="EMBL" id="CP019477">
    <property type="protein sequence ID" value="UQC85882.1"/>
    <property type="molecule type" value="Genomic_DNA"/>
</dbReference>
<dbReference type="AlphaFoldDB" id="A0A9Q8WK86"/>
<dbReference type="RefSeq" id="XP_049147494.1">
    <property type="nucleotide sequence ID" value="XM_049290349.1"/>
</dbReference>
<sequence>MDSSGPPSRNHIGLRTTAVSLDVLAFSVLIGPGKAASDKTTSPRKIALHGCLFKAEQQHQLAHTDRQLDPIPKLGNLHLPHFQPAFSASLKVIHGRQQKGRQTPVHLSSPSSPLNSSPSYCP</sequence>
<gene>
    <name evidence="2" type="ORF">CLUP02_11381</name>
</gene>
<reference evidence="2" key="1">
    <citation type="journal article" date="2021" name="Mol. Plant Microbe Interact.">
        <title>Complete Genome Sequence of the Plant-Pathogenic Fungus Colletotrichum lupini.</title>
        <authorList>
            <person name="Baroncelli R."/>
            <person name="Pensec F."/>
            <person name="Da Lio D."/>
            <person name="Boufleur T."/>
            <person name="Vicente I."/>
            <person name="Sarrocco S."/>
            <person name="Picot A."/>
            <person name="Baraldi E."/>
            <person name="Sukno S."/>
            <person name="Thon M."/>
            <person name="Le Floch G."/>
        </authorList>
    </citation>
    <scope>NUCLEOTIDE SEQUENCE</scope>
    <source>
        <strain evidence="2">IMI 504893</strain>
    </source>
</reference>
<organism evidence="2 3">
    <name type="scientific">Colletotrichum lupini</name>
    <dbReference type="NCBI Taxonomy" id="145971"/>
    <lineage>
        <taxon>Eukaryota</taxon>
        <taxon>Fungi</taxon>
        <taxon>Dikarya</taxon>
        <taxon>Ascomycota</taxon>
        <taxon>Pezizomycotina</taxon>
        <taxon>Sordariomycetes</taxon>
        <taxon>Hypocreomycetidae</taxon>
        <taxon>Glomerellales</taxon>
        <taxon>Glomerellaceae</taxon>
        <taxon>Colletotrichum</taxon>
        <taxon>Colletotrichum acutatum species complex</taxon>
    </lineage>
</organism>
<evidence type="ECO:0000313" key="3">
    <source>
        <dbReference type="Proteomes" id="UP000830671"/>
    </source>
</evidence>
<dbReference type="GeneID" id="73345359"/>
<accession>A0A9Q8WK86</accession>
<feature type="compositionally biased region" description="Low complexity" evidence="1">
    <location>
        <begin position="107"/>
        <end position="122"/>
    </location>
</feature>
<dbReference type="KEGG" id="clup:CLUP02_11381"/>
<evidence type="ECO:0000256" key="1">
    <source>
        <dbReference type="SAM" id="MobiDB-lite"/>
    </source>
</evidence>
<evidence type="ECO:0000313" key="2">
    <source>
        <dbReference type="EMBL" id="UQC85882.1"/>
    </source>
</evidence>
<proteinExistence type="predicted"/>
<dbReference type="Proteomes" id="UP000830671">
    <property type="component" value="Chromosome 5"/>
</dbReference>
<keyword evidence="3" id="KW-1185">Reference proteome</keyword>